<accession>A0A2I1D5Z3</accession>
<dbReference type="Proteomes" id="UP000234254">
    <property type="component" value="Unassembled WGS sequence"/>
</dbReference>
<evidence type="ECO:0000313" key="2">
    <source>
        <dbReference type="Proteomes" id="UP000234254"/>
    </source>
</evidence>
<dbReference type="VEuPathDB" id="FungiDB:P168DRAFT_148662"/>
<sequence length="157" mass="17727">MQSMYDPISLEGWLPKQIVVEPANFRHTGHEHQDGFAVMCHFRRSSDLDQQSLDQLVVHAVFVEIQDCLPGLLGISFERCQCATRLVSLDVFRRHLVNLVIDSGVGILFRQAIVGHFDGILQVFHLDRECPSRDVQHRNTAKVSREALGVESGGHEN</sequence>
<organism evidence="1 2">
    <name type="scientific">Aspergillus campestris (strain IBT 28561)</name>
    <dbReference type="NCBI Taxonomy" id="1392248"/>
    <lineage>
        <taxon>Eukaryota</taxon>
        <taxon>Fungi</taxon>
        <taxon>Dikarya</taxon>
        <taxon>Ascomycota</taxon>
        <taxon>Pezizomycotina</taxon>
        <taxon>Eurotiomycetes</taxon>
        <taxon>Eurotiomycetidae</taxon>
        <taxon>Eurotiales</taxon>
        <taxon>Aspergillaceae</taxon>
        <taxon>Aspergillus</taxon>
        <taxon>Aspergillus subgen. Circumdati</taxon>
    </lineage>
</organism>
<name>A0A2I1D5Z3_ASPC2</name>
<dbReference type="RefSeq" id="XP_024693891.1">
    <property type="nucleotide sequence ID" value="XM_024832785.1"/>
</dbReference>
<gene>
    <name evidence="1" type="ORF">P168DRAFT_148662</name>
</gene>
<dbReference type="EMBL" id="MSFM01000005">
    <property type="protein sequence ID" value="PKY05297.1"/>
    <property type="molecule type" value="Genomic_DNA"/>
</dbReference>
<comment type="caution">
    <text evidence="1">The sequence shown here is derived from an EMBL/GenBank/DDBJ whole genome shotgun (WGS) entry which is preliminary data.</text>
</comment>
<proteinExistence type="predicted"/>
<evidence type="ECO:0000313" key="1">
    <source>
        <dbReference type="EMBL" id="PKY05297.1"/>
    </source>
</evidence>
<keyword evidence="2" id="KW-1185">Reference proteome</keyword>
<dbReference type="GeneID" id="36540307"/>
<protein>
    <submittedName>
        <fullName evidence="1">Uncharacterized protein</fullName>
    </submittedName>
</protein>
<reference evidence="1" key="1">
    <citation type="submission" date="2016-12" db="EMBL/GenBank/DDBJ databases">
        <title>The genomes of Aspergillus section Nigri reveals drivers in fungal speciation.</title>
        <authorList>
            <consortium name="DOE Joint Genome Institute"/>
            <person name="Vesth T.C."/>
            <person name="Nybo J."/>
            <person name="Theobald S."/>
            <person name="Brandl J."/>
            <person name="Frisvad J.C."/>
            <person name="Nielsen K.F."/>
            <person name="Lyhne E.K."/>
            <person name="Kogle M.E."/>
            <person name="Kuo A."/>
            <person name="Riley R."/>
            <person name="Clum A."/>
            <person name="Nolan M."/>
            <person name="Lipzen A."/>
            <person name="Salamov A."/>
            <person name="Henrissat B."/>
            <person name="Wiebenga A."/>
            <person name="De vries R.P."/>
            <person name="Grigoriev I.V."/>
            <person name="Mortensen U.H."/>
            <person name="Andersen M.R."/>
            <person name="Baker S.E."/>
        </authorList>
    </citation>
    <scope>NUCLEOTIDE SEQUENCE</scope>
    <source>
        <strain evidence="1">IBT 28561</strain>
    </source>
</reference>
<dbReference type="AlphaFoldDB" id="A0A2I1D5Z3"/>